<proteinExistence type="predicted"/>
<dbReference type="EMBL" id="JXRA01000111">
    <property type="protein sequence ID" value="KIO75219.1"/>
    <property type="molecule type" value="Genomic_DNA"/>
</dbReference>
<accession>A0A0D0FRX1</accession>
<organism evidence="1 2">
    <name type="scientific">Pedobacter lusitanus</name>
    <dbReference type="NCBI Taxonomy" id="1503925"/>
    <lineage>
        <taxon>Bacteria</taxon>
        <taxon>Pseudomonadati</taxon>
        <taxon>Bacteroidota</taxon>
        <taxon>Sphingobacteriia</taxon>
        <taxon>Sphingobacteriales</taxon>
        <taxon>Sphingobacteriaceae</taxon>
        <taxon>Pedobacter</taxon>
    </lineage>
</organism>
<reference evidence="1 2" key="1">
    <citation type="submission" date="2015-01" db="EMBL/GenBank/DDBJ databases">
        <title>Draft genome sequence of Pedobacter sp. NL19 isolated from sludge of an effluent treatment pond in an abandoned uranium mine.</title>
        <authorList>
            <person name="Santos T."/>
            <person name="Caetano T."/>
            <person name="Covas C."/>
            <person name="Cruz A."/>
            <person name="Mendo S."/>
        </authorList>
    </citation>
    <scope>NUCLEOTIDE SEQUENCE [LARGE SCALE GENOMIC DNA]</scope>
    <source>
        <strain evidence="1 2">NL19</strain>
    </source>
</reference>
<dbReference type="AlphaFoldDB" id="A0A0D0FRX1"/>
<evidence type="ECO:0000313" key="2">
    <source>
        <dbReference type="Proteomes" id="UP000032049"/>
    </source>
</evidence>
<evidence type="ECO:0000313" key="1">
    <source>
        <dbReference type="EMBL" id="KIO75219.1"/>
    </source>
</evidence>
<dbReference type="Proteomes" id="UP000032049">
    <property type="component" value="Unassembled WGS sequence"/>
</dbReference>
<protein>
    <submittedName>
        <fullName evidence="1">Uncharacterized protein</fullName>
    </submittedName>
</protein>
<comment type="caution">
    <text evidence="1">The sequence shown here is derived from an EMBL/GenBank/DDBJ whole genome shotgun (WGS) entry which is preliminary data.</text>
</comment>
<name>A0A0D0FRX1_9SPHI</name>
<keyword evidence="2" id="KW-1185">Reference proteome</keyword>
<sequence>MVTGGVLAQVPQDTVLNAYTGQTEITAKRRITLKSGFRIPAGKKVRIYTGASFGKWVTISSKPSTDQNYILTRIFKKPGIKDDAAASSNAYNTGEVRSYYKHHVIYKNVPLADPLFSDRFWHCILVIILHCIPTEYV</sequence>
<gene>
    <name evidence="1" type="ORF">TH53_22120</name>
</gene>